<protein>
    <submittedName>
        <fullName evidence="2">Uncharacterized protein</fullName>
    </submittedName>
</protein>
<dbReference type="EMBL" id="LMAZ01000001">
    <property type="protein sequence ID" value="RGP56218.1"/>
    <property type="molecule type" value="Genomic_DNA"/>
</dbReference>
<keyword evidence="3" id="KW-1185">Reference proteome</keyword>
<name>A0A395R7Z8_9PSED</name>
<comment type="caution">
    <text evidence="2">The sequence shown here is derived from an EMBL/GenBank/DDBJ whole genome shotgun (WGS) entry which is preliminary data.</text>
</comment>
<sequence length="63" mass="7021">MVVGAQGAVLWQVYMALRTAHHQRRLLLRSRALLLALSCLLSLQAAPQAQGEPHQQGKKDEFD</sequence>
<evidence type="ECO:0000313" key="2">
    <source>
        <dbReference type="EMBL" id="RGP56218.1"/>
    </source>
</evidence>
<reference evidence="2 3" key="1">
    <citation type="journal article" date="2018" name="Syst. Appl. Microbiol.">
        <title>Pseudomonas gallaeciensis sp. nov., isolated from crude-oil-contaminated intertidal sand samples after the Prestige oil spill.</title>
        <authorList>
            <person name="Mulet M."/>
            <person name="Sanchez D."/>
            <person name="Rodriguez A.C."/>
            <person name="Nogales B."/>
            <person name="Bosch R."/>
            <person name="Busquets A."/>
            <person name="Gomila M."/>
            <person name="Lalucat J."/>
            <person name="Garcia-Valdes E."/>
        </authorList>
    </citation>
    <scope>NUCLEOTIDE SEQUENCE [LARGE SCALE GENOMIC DNA]</scope>
    <source>
        <strain evidence="2 3">V113</strain>
    </source>
</reference>
<feature type="chain" id="PRO_5017191310" evidence="1">
    <location>
        <begin position="46"/>
        <end position="63"/>
    </location>
</feature>
<keyword evidence="1" id="KW-0732">Signal</keyword>
<feature type="signal peptide" evidence="1">
    <location>
        <begin position="1"/>
        <end position="45"/>
    </location>
</feature>
<accession>A0A395R7Z8</accession>
<evidence type="ECO:0000313" key="3">
    <source>
        <dbReference type="Proteomes" id="UP000265411"/>
    </source>
</evidence>
<organism evidence="2 3">
    <name type="scientific">Pseudomonas abyssi</name>
    <dbReference type="NCBI Taxonomy" id="170540"/>
    <lineage>
        <taxon>Bacteria</taxon>
        <taxon>Pseudomonadati</taxon>
        <taxon>Pseudomonadota</taxon>
        <taxon>Gammaproteobacteria</taxon>
        <taxon>Pseudomonadales</taxon>
        <taxon>Pseudomonadaceae</taxon>
        <taxon>Pseudomonas</taxon>
    </lineage>
</organism>
<evidence type="ECO:0000256" key="1">
    <source>
        <dbReference type="SAM" id="SignalP"/>
    </source>
</evidence>
<dbReference type="AlphaFoldDB" id="A0A395R7Z8"/>
<proteinExistence type="predicted"/>
<dbReference type="Proteomes" id="UP000265411">
    <property type="component" value="Unassembled WGS sequence"/>
</dbReference>
<gene>
    <name evidence="2" type="ORF">ASB58_02225</name>
</gene>